<name>A0AAV9JKN7_9PEZI</name>
<comment type="caution">
    <text evidence="1">The sequence shown here is derived from an EMBL/GenBank/DDBJ whole genome shotgun (WGS) entry which is preliminary data.</text>
</comment>
<reference evidence="1 2" key="1">
    <citation type="submission" date="2021-11" db="EMBL/GenBank/DDBJ databases">
        <title>Black yeast isolated from Biological Soil Crust.</title>
        <authorList>
            <person name="Kurbessoian T."/>
        </authorList>
    </citation>
    <scope>NUCLEOTIDE SEQUENCE [LARGE SCALE GENOMIC DNA]</scope>
    <source>
        <strain evidence="1 2">CCFEE 5522</strain>
    </source>
</reference>
<keyword evidence="2" id="KW-1185">Reference proteome</keyword>
<sequence>MPPATEEPELVEGAPESVELEPLMVTLLLIVATGVVKVGETAGAVLACAETALDREIELELDAGKSDSTLEIADRAAAEPLTGTEMDAAELGDGPVVMGGTEELIVSGEAGRAEAALLPDRAPASALEDIGQMKVPEIAGGGAVEMAAVPGMYGMVVVPLNTKYPETVLVVPPSKAKVVLVVSSTTVTTEPDESVVVTGTTTPAVVDAGAAADEFVADDTVGRLPVTPFAGDEFAVPMLAGVSIGRGAVKTPVGPANGDGALYNEPVAAAIDEAFGKTPELPGVYDGKPVEGRPVRLELDPGLVLVLELDVGEVEVSAKVLELALNGATFALLLETGEAGPV</sequence>
<dbReference type="EMBL" id="JAVFHQ010000021">
    <property type="protein sequence ID" value="KAK4545091.1"/>
    <property type="molecule type" value="Genomic_DNA"/>
</dbReference>
<dbReference type="AlphaFoldDB" id="A0AAV9JKN7"/>
<dbReference type="Proteomes" id="UP001324427">
    <property type="component" value="Unassembled WGS sequence"/>
</dbReference>
<gene>
    <name evidence="1" type="ORF">LTR36_003642</name>
</gene>
<proteinExistence type="predicted"/>
<organism evidence="1 2">
    <name type="scientific">Oleoguttula mirabilis</name>
    <dbReference type="NCBI Taxonomy" id="1507867"/>
    <lineage>
        <taxon>Eukaryota</taxon>
        <taxon>Fungi</taxon>
        <taxon>Dikarya</taxon>
        <taxon>Ascomycota</taxon>
        <taxon>Pezizomycotina</taxon>
        <taxon>Dothideomycetes</taxon>
        <taxon>Dothideomycetidae</taxon>
        <taxon>Mycosphaerellales</taxon>
        <taxon>Teratosphaeriaceae</taxon>
        <taxon>Oleoguttula</taxon>
    </lineage>
</organism>
<evidence type="ECO:0000313" key="2">
    <source>
        <dbReference type="Proteomes" id="UP001324427"/>
    </source>
</evidence>
<evidence type="ECO:0000313" key="1">
    <source>
        <dbReference type="EMBL" id="KAK4545091.1"/>
    </source>
</evidence>
<protein>
    <submittedName>
        <fullName evidence="1">Uncharacterized protein</fullName>
    </submittedName>
</protein>
<accession>A0AAV9JKN7</accession>